<keyword evidence="1" id="KW-0175">Coiled coil</keyword>
<dbReference type="RefSeq" id="WP_074746816.1">
    <property type="nucleotide sequence ID" value="NZ_FNYS01000013.1"/>
</dbReference>
<name>A0A1H6WM76_9FLAO</name>
<dbReference type="InterPro" id="IPR004919">
    <property type="entry name" value="GmrSD_N"/>
</dbReference>
<dbReference type="AlphaFoldDB" id="A0A1H6WM76"/>
<dbReference type="Pfam" id="PF03235">
    <property type="entry name" value="GmrSD_N"/>
    <property type="match status" value="2"/>
</dbReference>
<dbReference type="GeneID" id="82257800"/>
<dbReference type="Proteomes" id="UP000183077">
    <property type="component" value="Unassembled WGS sequence"/>
</dbReference>
<dbReference type="EMBL" id="FNYS01000013">
    <property type="protein sequence ID" value="SEJ13582.1"/>
    <property type="molecule type" value="Genomic_DNA"/>
</dbReference>
<sequence>MYSLTENSFLNIFKGSLKITPRTISIKTLLSERNLRRINYKPYYQRNYVWDNVKQTFFIESVLLGTEIPPLILFKSGSSIEVIDGRQRFETLKRFIENDFSLIDRGLLSLPALAKQNFNKLKDEIKEIFWNSNIRVYEFEVIVGIDSNLEDKIKKEIFRRYNTGITPLTSIEVDSAKYDSDNLSNLFEKVLIDDDSFYAKFKKAFFYNDVDSIELKERMIDFLRKSFVLSRFPISRYAQGNRRNETLSILYQAFINTIEDLKLELDLFKNEIENVFAINEYFFQKGLAQNNRLINESILWAIRILDQEGIPVLSMDLNEKLYQHINSNLHIYSEDNSFYYRNIIERFENVASFFESVLSFKFELFIKRNDFTEDLIKLTQTDKDAENVLSNLESLRINKPSPVSKPIEEILSDVITYKYLIRPSYQRQERVSILKASAIIESILLGINLPPIFIYKRKDGIKEVIDGQQRLLSIIAFLGKQYINETNNLTYSSNNNFKLKGLKILDKNGKNYSSFSPLEQDKILDFVIDEIVIEENLNNNFSATDLFIRLNQKPYPINNNSFEMWNSTVDNDVINNIKKITDKSIDWFYNKERVSGKTDRMENEELVTILSYLVFHLEKHNSYDKVLGLFLRSDRITCRIKNKSAITDFLSKLDENISEKEIFLNSITKTEELICFFGELFEGHLKKDAVNEFFNVKNSKTFRRSYQDFYITWLVIYSKYKVWNKETIRRTIVDMLIELKNGNNVEVDEEYFNSFKKRLDSLL</sequence>
<feature type="domain" description="GmrSD restriction endonucleases N-terminal" evidence="2">
    <location>
        <begin position="27"/>
        <end position="173"/>
    </location>
</feature>
<feature type="domain" description="GmrSD restriction endonucleases N-terminal" evidence="2">
    <location>
        <begin position="408"/>
        <end position="558"/>
    </location>
</feature>
<proteinExistence type="predicted"/>
<dbReference type="PANTHER" id="PTHR39639:SF1">
    <property type="entry name" value="DUF262 DOMAIN-CONTAINING PROTEIN"/>
    <property type="match status" value="1"/>
</dbReference>
<gene>
    <name evidence="3" type="ORF">SAMN04488018_11358</name>
</gene>
<protein>
    <recommendedName>
        <fullName evidence="2">GmrSD restriction endonucleases N-terminal domain-containing protein</fullName>
    </recommendedName>
</protein>
<dbReference type="PANTHER" id="PTHR39639">
    <property type="entry name" value="CHROMOSOME 16, WHOLE GENOME SHOTGUN SEQUENCE"/>
    <property type="match status" value="1"/>
</dbReference>
<reference evidence="3 4" key="1">
    <citation type="submission" date="2016-10" db="EMBL/GenBank/DDBJ databases">
        <authorList>
            <person name="de Groot N.N."/>
        </authorList>
    </citation>
    <scope>NUCLEOTIDE SEQUENCE [LARGE SCALE GENOMIC DNA]</scope>
    <source>
        <strain evidence="3 4">DSM 23048</strain>
    </source>
</reference>
<evidence type="ECO:0000313" key="3">
    <source>
        <dbReference type="EMBL" id="SEJ13582.1"/>
    </source>
</evidence>
<evidence type="ECO:0000259" key="2">
    <source>
        <dbReference type="Pfam" id="PF03235"/>
    </source>
</evidence>
<accession>A0A1H6WM76</accession>
<evidence type="ECO:0000256" key="1">
    <source>
        <dbReference type="SAM" id="Coils"/>
    </source>
</evidence>
<feature type="coiled-coil region" evidence="1">
    <location>
        <begin position="251"/>
        <end position="278"/>
    </location>
</feature>
<evidence type="ECO:0000313" key="4">
    <source>
        <dbReference type="Proteomes" id="UP000183077"/>
    </source>
</evidence>
<organism evidence="3 4">
    <name type="scientific">Myroides marinus</name>
    <dbReference type="NCBI Taxonomy" id="703342"/>
    <lineage>
        <taxon>Bacteria</taxon>
        <taxon>Pseudomonadati</taxon>
        <taxon>Bacteroidota</taxon>
        <taxon>Flavobacteriia</taxon>
        <taxon>Flavobacteriales</taxon>
        <taxon>Flavobacteriaceae</taxon>
        <taxon>Myroides</taxon>
    </lineage>
</organism>